<name>A0A1G2P1Q9_9BACT</name>
<organism evidence="2 3">
    <name type="scientific">Candidatus Taylorbacteria bacterium RIFCSPLOWO2_12_FULL_43_20</name>
    <dbReference type="NCBI Taxonomy" id="1802332"/>
    <lineage>
        <taxon>Bacteria</taxon>
        <taxon>Candidatus Tayloriibacteriota</taxon>
    </lineage>
</organism>
<proteinExistence type="predicted"/>
<dbReference type="InterPro" id="IPR036291">
    <property type="entry name" value="NAD(P)-bd_dom_sf"/>
</dbReference>
<accession>A0A1G2P1Q9</accession>
<protein>
    <recommendedName>
        <fullName evidence="1">NAD-dependent epimerase/dehydratase domain-containing protein</fullName>
    </recommendedName>
</protein>
<sequence>MKKNIRDKVVVVGGAGFIGSHLVDELVRDGLNVHVVDNLSQGKKSNVHPRAKLHVMDIIDLPSIAPVFKNAKYVFHLAALPRVQYSIEHPSETNAANVDGTLNILIASRKNKVKKVVFSASSSAYGDQKQLPLREDMLPNPKSPYGLQKLMGEQYMKLWSLVYGLPTVSLRYFNVYGERQSSEGAYALVIAKFLAQKKQGVPLTITGTGKQTRDFTHVRDVVRANILAAKSRKTGRGEVINIGGGDNQSVRKVASLIGGKVKHVPPRLEPRDTLADVSKAKKLLGWKPTVKFEDGIKELLDLQ</sequence>
<dbReference type="InterPro" id="IPR050177">
    <property type="entry name" value="Lipid_A_modif_metabolic_enz"/>
</dbReference>
<evidence type="ECO:0000313" key="3">
    <source>
        <dbReference type="Proteomes" id="UP000177269"/>
    </source>
</evidence>
<feature type="domain" description="NAD-dependent epimerase/dehydratase" evidence="1">
    <location>
        <begin position="9"/>
        <end position="243"/>
    </location>
</feature>
<dbReference type="EMBL" id="MHSK01000015">
    <property type="protein sequence ID" value="OHA42275.1"/>
    <property type="molecule type" value="Genomic_DNA"/>
</dbReference>
<dbReference type="SUPFAM" id="SSF51735">
    <property type="entry name" value="NAD(P)-binding Rossmann-fold domains"/>
    <property type="match status" value="1"/>
</dbReference>
<dbReference type="PANTHER" id="PTHR43245">
    <property type="entry name" value="BIFUNCTIONAL POLYMYXIN RESISTANCE PROTEIN ARNA"/>
    <property type="match status" value="1"/>
</dbReference>
<dbReference type="Pfam" id="PF01370">
    <property type="entry name" value="Epimerase"/>
    <property type="match status" value="1"/>
</dbReference>
<dbReference type="Gene3D" id="3.90.25.10">
    <property type="entry name" value="UDP-galactose 4-epimerase, domain 1"/>
    <property type="match status" value="1"/>
</dbReference>
<evidence type="ECO:0000259" key="1">
    <source>
        <dbReference type="Pfam" id="PF01370"/>
    </source>
</evidence>
<evidence type="ECO:0000313" key="2">
    <source>
        <dbReference type="EMBL" id="OHA42275.1"/>
    </source>
</evidence>
<reference evidence="2 3" key="1">
    <citation type="journal article" date="2016" name="Nat. Commun.">
        <title>Thousands of microbial genomes shed light on interconnected biogeochemical processes in an aquifer system.</title>
        <authorList>
            <person name="Anantharaman K."/>
            <person name="Brown C.T."/>
            <person name="Hug L.A."/>
            <person name="Sharon I."/>
            <person name="Castelle C.J."/>
            <person name="Probst A.J."/>
            <person name="Thomas B.C."/>
            <person name="Singh A."/>
            <person name="Wilkins M.J."/>
            <person name="Karaoz U."/>
            <person name="Brodie E.L."/>
            <person name="Williams K.H."/>
            <person name="Hubbard S.S."/>
            <person name="Banfield J.F."/>
        </authorList>
    </citation>
    <scope>NUCLEOTIDE SEQUENCE [LARGE SCALE GENOMIC DNA]</scope>
</reference>
<dbReference type="Proteomes" id="UP000177269">
    <property type="component" value="Unassembled WGS sequence"/>
</dbReference>
<dbReference type="Gene3D" id="3.40.50.720">
    <property type="entry name" value="NAD(P)-binding Rossmann-like Domain"/>
    <property type="match status" value="1"/>
</dbReference>
<dbReference type="InterPro" id="IPR001509">
    <property type="entry name" value="Epimerase_deHydtase"/>
</dbReference>
<comment type="caution">
    <text evidence="2">The sequence shown here is derived from an EMBL/GenBank/DDBJ whole genome shotgun (WGS) entry which is preliminary data.</text>
</comment>
<gene>
    <name evidence="2" type="ORF">A3G52_03715</name>
</gene>
<dbReference type="AlphaFoldDB" id="A0A1G2P1Q9"/>
<dbReference type="PANTHER" id="PTHR43245:SF13">
    <property type="entry name" value="UDP-D-APIOSE_UDP-D-XYLOSE SYNTHASE 2"/>
    <property type="match status" value="1"/>
</dbReference>